<feature type="compositionally biased region" description="Low complexity" evidence="1">
    <location>
        <begin position="283"/>
        <end position="304"/>
    </location>
</feature>
<dbReference type="Pfam" id="PF11228">
    <property type="entry name" value="DUF3027"/>
    <property type="match status" value="1"/>
</dbReference>
<keyword evidence="3" id="KW-1185">Reference proteome</keyword>
<dbReference type="Proteomes" id="UP001203761">
    <property type="component" value="Unassembled WGS sequence"/>
</dbReference>
<protein>
    <submittedName>
        <fullName evidence="2">DUF3027 domain-containing protein</fullName>
    </submittedName>
</protein>
<dbReference type="EMBL" id="JAKNCJ010000001">
    <property type="protein sequence ID" value="MCL6422429.1"/>
    <property type="molecule type" value="Genomic_DNA"/>
</dbReference>
<name>A0ABT0QXQ7_9MICO</name>
<organism evidence="2 3">
    <name type="scientific">Brachybacterium equifaecis</name>
    <dbReference type="NCBI Taxonomy" id="2910770"/>
    <lineage>
        <taxon>Bacteria</taxon>
        <taxon>Bacillati</taxon>
        <taxon>Actinomycetota</taxon>
        <taxon>Actinomycetes</taxon>
        <taxon>Micrococcales</taxon>
        <taxon>Dermabacteraceae</taxon>
        <taxon>Brachybacterium</taxon>
    </lineage>
</organism>
<feature type="region of interest" description="Disordered" evidence="1">
    <location>
        <begin position="271"/>
        <end position="335"/>
    </location>
</feature>
<feature type="compositionally biased region" description="Basic and acidic residues" evidence="1">
    <location>
        <begin position="306"/>
        <end position="335"/>
    </location>
</feature>
<evidence type="ECO:0000313" key="2">
    <source>
        <dbReference type="EMBL" id="MCL6422429.1"/>
    </source>
</evidence>
<sequence>MTLPVEADTAGRPRTSRPKLDAVSAAAVELAREALLETTEPGQVGEHLGVLNSGERLVTHMFACEMAGYRGWAWHVVVARAPRAKAATVCETTLLPGDGALLAPDWEPWEDRLRPSDVGADDLLPYKEFDERLEESYEQTDDAEADRLAIWELGLGRARVLSPLGRAEAAERWIGSDFGPREISSRGRKGTISASCASCGFLTLMAGSLRTEFGVCTNEWSPADGRVVSLQYGCGSHSETGRDEGPSEFAKAAEGVVVDDLEVEYEPLVPEAEAAGTDETSEAESAVPADAPEASAPEAPVAETPEQEKTEPDEKAEPAEQEKTEPDEPAEKAEA</sequence>
<gene>
    <name evidence="2" type="ORF">Bequi_03355</name>
</gene>
<comment type="caution">
    <text evidence="2">The sequence shown here is derived from an EMBL/GenBank/DDBJ whole genome shotgun (WGS) entry which is preliminary data.</text>
</comment>
<proteinExistence type="predicted"/>
<dbReference type="InterPro" id="IPR021391">
    <property type="entry name" value="DUF3027"/>
</dbReference>
<reference evidence="2" key="1">
    <citation type="submission" date="2022-02" db="EMBL/GenBank/DDBJ databases">
        <authorList>
            <person name="Lee M."/>
            <person name="Kim S.-J."/>
            <person name="Jung M.-Y."/>
        </authorList>
    </citation>
    <scope>NUCLEOTIDE SEQUENCE</scope>
    <source>
        <strain evidence="2">JHP9</strain>
    </source>
</reference>
<evidence type="ECO:0000313" key="3">
    <source>
        <dbReference type="Proteomes" id="UP001203761"/>
    </source>
</evidence>
<dbReference type="RefSeq" id="WP_249736529.1">
    <property type="nucleotide sequence ID" value="NZ_JAKNCJ010000001.1"/>
</dbReference>
<evidence type="ECO:0000256" key="1">
    <source>
        <dbReference type="SAM" id="MobiDB-lite"/>
    </source>
</evidence>
<accession>A0ABT0QXQ7</accession>